<keyword evidence="10" id="KW-0325">Glycoprotein</keyword>
<dbReference type="GO" id="GO:0005789">
    <property type="term" value="C:endoplasmic reticulum membrane"/>
    <property type="evidence" value="ECO:0007669"/>
    <property type="project" value="UniProtKB-SubCell"/>
</dbReference>
<feature type="transmembrane region" description="Helical" evidence="13">
    <location>
        <begin position="451"/>
        <end position="472"/>
    </location>
</feature>
<keyword evidence="4 13" id="KW-0415">Karyogamy</keyword>
<dbReference type="InterPro" id="IPR007292">
    <property type="entry name" value="Nuclear_fusion_Kar5"/>
</dbReference>
<name>B9WIH9_CANDC</name>
<evidence type="ECO:0000256" key="7">
    <source>
        <dbReference type="ARBA" id="ARBA00022824"/>
    </source>
</evidence>
<dbReference type="KEGG" id="cdu:CD36_61060"/>
<feature type="signal peptide" evidence="14">
    <location>
        <begin position="1"/>
        <end position="15"/>
    </location>
</feature>
<keyword evidence="8 13" id="KW-1133">Transmembrane helix</keyword>
<evidence type="ECO:0000256" key="14">
    <source>
        <dbReference type="SAM" id="SignalP"/>
    </source>
</evidence>
<dbReference type="GO" id="GO:0031965">
    <property type="term" value="C:nuclear membrane"/>
    <property type="evidence" value="ECO:0007669"/>
    <property type="project" value="UniProtKB-SubCell"/>
</dbReference>
<dbReference type="GO" id="GO:0048288">
    <property type="term" value="P:nuclear membrane fusion involved in karyogamy"/>
    <property type="evidence" value="ECO:0007669"/>
    <property type="project" value="UniProtKB-UniRule"/>
</dbReference>
<evidence type="ECO:0000256" key="3">
    <source>
        <dbReference type="ARBA" id="ARBA00021601"/>
    </source>
</evidence>
<dbReference type="VEuPathDB" id="FungiDB:CD36_61060"/>
<keyword evidence="9 13" id="KW-0472">Membrane</keyword>
<organism evidence="16 17">
    <name type="scientific">Candida dubliniensis (strain CD36 / ATCC MYA-646 / CBS 7987 / NCPF 3949 / NRRL Y-17841)</name>
    <name type="common">Yeast</name>
    <dbReference type="NCBI Taxonomy" id="573826"/>
    <lineage>
        <taxon>Eukaryota</taxon>
        <taxon>Fungi</taxon>
        <taxon>Dikarya</taxon>
        <taxon>Ascomycota</taxon>
        <taxon>Saccharomycotina</taxon>
        <taxon>Pichiomycetes</taxon>
        <taxon>Debaryomycetaceae</taxon>
        <taxon>Candida/Lodderomyces clade</taxon>
        <taxon>Candida</taxon>
    </lineage>
</organism>
<dbReference type="CGD" id="CAL0000159806">
    <property type="gene designation" value="Cd36_61060"/>
</dbReference>
<comment type="function">
    <text evidence="1 13">Required for nuclear membrane fusion during karyogamy.</text>
</comment>
<comment type="similarity">
    <text evidence="2 13">Belongs to the KAR5 family.</text>
</comment>
<dbReference type="eggNOG" id="ENOG502QVCQ">
    <property type="taxonomic scope" value="Eukaryota"/>
</dbReference>
<evidence type="ECO:0000256" key="9">
    <source>
        <dbReference type="ARBA" id="ARBA00023136"/>
    </source>
</evidence>
<dbReference type="HOGENOM" id="CLU_039530_0_0_1"/>
<sequence length="485" mass="56290">MIISLFIYCLAFINAQDLQLLGDFKFELSENWRNDCAKMALEPIINQCAEGIETISPIQQKSIAIQLSICEFENAEISYPSECKSHNFDTCILLLEKSPQYWTTFSGYYREIRNICHQISLPFAKDQILQVYENVTEFYRTLMEEITNSNKYTEKMQNELKTKFDKLISVIDLILADREKNREDLKSSFNMFKNNFEKSLNNALVVMKHSYEDTNSNIEELERHLNYFLNDMSQVYVLINEKTLEVLSQQDEIRGNYDGILEQMENIRKKIVEMHEGTSEVQITNNRLVNDVQNNFEYSLFTVSKLNSYLQLSINDFIEQNEDIRNQARVIFEEVFGLFRSHLNESGQMAMNHVESALSSSLNRLQQKMNQTEDSIEKLHSKVSTLFHFAESTKEIASSILNVPNYVRTSVNHRIKQVKDFGNAIVMGGVFISVVAILFVLSLLKTQFTKMLRFAFICFPMITGIALALFILKFLTIPMEVVDID</sequence>
<accession>B9WIH9</accession>
<evidence type="ECO:0000256" key="4">
    <source>
        <dbReference type="ARBA" id="ARBA00022459"/>
    </source>
</evidence>
<evidence type="ECO:0000256" key="2">
    <source>
        <dbReference type="ARBA" id="ARBA00010473"/>
    </source>
</evidence>
<dbReference type="OrthoDB" id="5311848at2759"/>
<gene>
    <name evidence="15" type="ordered locus">Cd36_61060</name>
    <name evidence="16" type="ORF">CD36_61060</name>
</gene>
<keyword evidence="6 13" id="KW-0732">Signal</keyword>
<evidence type="ECO:0000313" key="17">
    <source>
        <dbReference type="Proteomes" id="UP000002605"/>
    </source>
</evidence>
<dbReference type="Proteomes" id="UP000002605">
    <property type="component" value="Chromosome 6"/>
</dbReference>
<evidence type="ECO:0000256" key="13">
    <source>
        <dbReference type="RuleBase" id="RU368082"/>
    </source>
</evidence>
<proteinExistence type="inferred from homology"/>
<comment type="subcellular location">
    <subcellularLocation>
        <location evidence="13">Endoplasmic reticulum membrane</location>
    </subcellularLocation>
    <subcellularLocation>
        <location evidence="13">Nucleus membrane</location>
    </subcellularLocation>
</comment>
<reference evidence="16 17" key="1">
    <citation type="journal article" date="2009" name="Genome Res.">
        <title>Comparative genomics of the fungal pathogens Candida dubliniensis and Candida albicans.</title>
        <authorList>
            <person name="Jackson A.P."/>
            <person name="Gamble J.A."/>
            <person name="Yeomans T."/>
            <person name="Moran G.P."/>
            <person name="Saunders D."/>
            <person name="Harris D."/>
            <person name="Aslett M."/>
            <person name="Barrell J.F."/>
            <person name="Butler G."/>
            <person name="Citiulo F."/>
            <person name="Coleman D.C."/>
            <person name="de Groot P.W.J."/>
            <person name="Goodwin T.J."/>
            <person name="Quail M.A."/>
            <person name="McQuillan J."/>
            <person name="Munro C.A."/>
            <person name="Pain A."/>
            <person name="Poulter R.T."/>
            <person name="Rajandream M.A."/>
            <person name="Renauld H."/>
            <person name="Spiering M.J."/>
            <person name="Tivey A."/>
            <person name="Gow N.A.R."/>
            <person name="Barrell B."/>
            <person name="Sullivan D.J."/>
            <person name="Berriman M."/>
        </authorList>
    </citation>
    <scope>NUCLEOTIDE SEQUENCE [LARGE SCALE GENOMIC DNA]</scope>
    <source>
        <strain evidence="17">CD36 / ATCC MYA-646 / CBS 7987 / NCPF 3949 / NRRL Y-17841</strain>
    </source>
</reference>
<dbReference type="Pfam" id="PF04163">
    <property type="entry name" value="Tht1"/>
    <property type="match status" value="1"/>
</dbReference>
<evidence type="ECO:0000313" key="16">
    <source>
        <dbReference type="EMBL" id="CAX41044.1"/>
    </source>
</evidence>
<dbReference type="GeneID" id="8048690"/>
<evidence type="ECO:0000256" key="12">
    <source>
        <dbReference type="ARBA" id="ARBA00031468"/>
    </source>
</evidence>
<dbReference type="GO" id="GO:0000742">
    <property type="term" value="P:karyogamy involved in conjugation with cellular fusion"/>
    <property type="evidence" value="ECO:0007669"/>
    <property type="project" value="UniProtKB-UniRule"/>
</dbReference>
<evidence type="ECO:0000256" key="1">
    <source>
        <dbReference type="ARBA" id="ARBA00003389"/>
    </source>
</evidence>
<feature type="chain" id="PRO_5012587512" description="Nuclear fusion protein KAR5" evidence="14">
    <location>
        <begin position="16"/>
        <end position="485"/>
    </location>
</feature>
<keyword evidence="7 13" id="KW-0256">Endoplasmic reticulum</keyword>
<dbReference type="AlphaFoldDB" id="B9WIH9"/>
<evidence type="ECO:0000256" key="10">
    <source>
        <dbReference type="ARBA" id="ARBA00023180"/>
    </source>
</evidence>
<evidence type="ECO:0000256" key="11">
    <source>
        <dbReference type="ARBA" id="ARBA00023242"/>
    </source>
</evidence>
<evidence type="ECO:0000313" key="15">
    <source>
        <dbReference type="CGD" id="CAL0000159806"/>
    </source>
</evidence>
<dbReference type="PANTHER" id="PTHR28012">
    <property type="entry name" value="NUCLEAR FUSION PROTEIN KAR5"/>
    <property type="match status" value="1"/>
</dbReference>
<keyword evidence="5 13" id="KW-0812">Transmembrane</keyword>
<evidence type="ECO:0000256" key="8">
    <source>
        <dbReference type="ARBA" id="ARBA00022989"/>
    </source>
</evidence>
<dbReference type="EMBL" id="FM992693">
    <property type="protein sequence ID" value="CAX41044.1"/>
    <property type="molecule type" value="Genomic_DNA"/>
</dbReference>
<feature type="transmembrane region" description="Helical" evidence="13">
    <location>
        <begin position="421"/>
        <end position="444"/>
    </location>
</feature>
<keyword evidence="17" id="KW-1185">Reference proteome</keyword>
<keyword evidence="11 13" id="KW-0539">Nucleus</keyword>
<protein>
    <recommendedName>
        <fullName evidence="3">Nuclear fusion protein KAR5</fullName>
    </recommendedName>
    <alternativeName>
        <fullName evidence="12">Karyogamy protein 5</fullName>
    </alternativeName>
</protein>
<dbReference type="RefSeq" id="XP_002420891.1">
    <property type="nucleotide sequence ID" value="XM_002420846.1"/>
</dbReference>
<evidence type="ECO:0000256" key="5">
    <source>
        <dbReference type="ARBA" id="ARBA00022692"/>
    </source>
</evidence>
<dbReference type="PANTHER" id="PTHR28012:SF1">
    <property type="entry name" value="NUCLEAR FUSION PROTEIN KAR5"/>
    <property type="match status" value="1"/>
</dbReference>
<evidence type="ECO:0000256" key="6">
    <source>
        <dbReference type="ARBA" id="ARBA00022729"/>
    </source>
</evidence>